<dbReference type="AlphaFoldDB" id="A0A137P118"/>
<proteinExistence type="predicted"/>
<dbReference type="EMBL" id="KQ964570">
    <property type="protein sequence ID" value="KXN68559.1"/>
    <property type="molecule type" value="Genomic_DNA"/>
</dbReference>
<accession>A0A137P118</accession>
<dbReference type="OrthoDB" id="6287725at2759"/>
<gene>
    <name evidence="1" type="ORF">CONCODRAFT_9153</name>
</gene>
<dbReference type="Proteomes" id="UP000070444">
    <property type="component" value="Unassembled WGS sequence"/>
</dbReference>
<name>A0A137P118_CONC2</name>
<keyword evidence="2" id="KW-1185">Reference proteome</keyword>
<sequence length="123" mass="14074">MAPSQLKVIEVFQEFMSKNYYLTFDFSKICTPDVIYKKHSVAGYFEFKGRRLTFNPVGKPVSNYLIRLISNFDAAQIIGSLRAPSQSMTYWSTNCPVRSISTISLKILKFLGLLCNQVLFRQG</sequence>
<organism evidence="1 2">
    <name type="scientific">Conidiobolus coronatus (strain ATCC 28846 / CBS 209.66 / NRRL 28638)</name>
    <name type="common">Delacroixia coronata</name>
    <dbReference type="NCBI Taxonomy" id="796925"/>
    <lineage>
        <taxon>Eukaryota</taxon>
        <taxon>Fungi</taxon>
        <taxon>Fungi incertae sedis</taxon>
        <taxon>Zoopagomycota</taxon>
        <taxon>Entomophthoromycotina</taxon>
        <taxon>Entomophthoromycetes</taxon>
        <taxon>Entomophthorales</taxon>
        <taxon>Ancylistaceae</taxon>
        <taxon>Conidiobolus</taxon>
    </lineage>
</organism>
<evidence type="ECO:0000313" key="1">
    <source>
        <dbReference type="EMBL" id="KXN68559.1"/>
    </source>
</evidence>
<evidence type="ECO:0000313" key="2">
    <source>
        <dbReference type="Proteomes" id="UP000070444"/>
    </source>
</evidence>
<protein>
    <submittedName>
        <fullName evidence="1">Uncharacterized protein</fullName>
    </submittedName>
</protein>
<reference evidence="1 2" key="1">
    <citation type="journal article" date="2015" name="Genome Biol. Evol.">
        <title>Phylogenomic analyses indicate that early fungi evolved digesting cell walls of algal ancestors of land plants.</title>
        <authorList>
            <person name="Chang Y."/>
            <person name="Wang S."/>
            <person name="Sekimoto S."/>
            <person name="Aerts A.L."/>
            <person name="Choi C."/>
            <person name="Clum A."/>
            <person name="LaButti K.M."/>
            <person name="Lindquist E.A."/>
            <person name="Yee Ngan C."/>
            <person name="Ohm R.A."/>
            <person name="Salamov A.A."/>
            <person name="Grigoriev I.V."/>
            <person name="Spatafora J.W."/>
            <person name="Berbee M.L."/>
        </authorList>
    </citation>
    <scope>NUCLEOTIDE SEQUENCE [LARGE SCALE GENOMIC DNA]</scope>
    <source>
        <strain evidence="1 2">NRRL 28638</strain>
    </source>
</reference>